<dbReference type="Proteomes" id="UP001161017">
    <property type="component" value="Unassembled WGS sequence"/>
</dbReference>
<organism evidence="2 3">
    <name type="scientific">Ramalina farinacea</name>
    <dbReference type="NCBI Taxonomy" id="258253"/>
    <lineage>
        <taxon>Eukaryota</taxon>
        <taxon>Fungi</taxon>
        <taxon>Dikarya</taxon>
        <taxon>Ascomycota</taxon>
        <taxon>Pezizomycotina</taxon>
        <taxon>Lecanoromycetes</taxon>
        <taxon>OSLEUM clade</taxon>
        <taxon>Lecanoromycetidae</taxon>
        <taxon>Lecanorales</taxon>
        <taxon>Lecanorineae</taxon>
        <taxon>Ramalinaceae</taxon>
        <taxon>Ramalina</taxon>
    </lineage>
</organism>
<dbReference type="AlphaFoldDB" id="A0AA43U030"/>
<accession>A0AA43U030</accession>
<evidence type="ECO:0000256" key="1">
    <source>
        <dbReference type="SAM" id="MobiDB-lite"/>
    </source>
</evidence>
<comment type="caution">
    <text evidence="2">The sequence shown here is derived from an EMBL/GenBank/DDBJ whole genome shotgun (WGS) entry which is preliminary data.</text>
</comment>
<protein>
    <submittedName>
        <fullName evidence="2">Uncharacterized protein</fullName>
    </submittedName>
</protein>
<feature type="region of interest" description="Disordered" evidence="1">
    <location>
        <begin position="409"/>
        <end position="447"/>
    </location>
</feature>
<evidence type="ECO:0000313" key="3">
    <source>
        <dbReference type="Proteomes" id="UP001161017"/>
    </source>
</evidence>
<gene>
    <name evidence="2" type="ORF">OHK93_003664</name>
</gene>
<name>A0AA43U030_9LECA</name>
<keyword evidence="3" id="KW-1185">Reference proteome</keyword>
<dbReference type="EMBL" id="JAPUFD010000019">
    <property type="protein sequence ID" value="MDI1492450.1"/>
    <property type="molecule type" value="Genomic_DNA"/>
</dbReference>
<proteinExistence type="predicted"/>
<sequence length="447" mass="49651">MPTVTSPKSDSSRPSLEIHVPLNVYPLEHPKTQHGIALLQQLIDLAAAVGDSLDRIQSDLPSSNCCTCILRNLQEPVNRYSHSLAERYELDQIRRDVPANLTDTAVFASIKAKMNRELRKHVALIEASLRYYGEGLDIGRLFSADVDLLIRIGVDVEHLMRLVLDAYDRPELKSKVIANLLQTKISYLQNPTESHIQWLDKLALRAILGESCTEQFSLPKPSDSLLTKYRPPSAYTDPQYTLTRNATTSVLPKRSSITITTNPLHPRHLPPPSTNTKYSTQARLYLSKYHALHTLSRTLLTTASTTLDKYLHNGCLCFIHPDLLTCHSLIAQLDALSAETHAHAHEIGARSFIESERLERLRRRDDKLLERRNEMSWELIARQCQLDAQGAGYGGAGGVDDVSFAARARTPSRAETGTEELADAGEVGKQLGEGGSREEAGGVLGRV</sequence>
<reference evidence="2" key="1">
    <citation type="journal article" date="2023" name="Genome Biol. Evol.">
        <title>First Whole Genome Sequence and Flow Cytometry Genome Size Data for the Lichen-Forming Fungus Ramalina farinacea (Ascomycota).</title>
        <authorList>
            <person name="Llewellyn T."/>
            <person name="Mian S."/>
            <person name="Hill R."/>
            <person name="Leitch I.J."/>
            <person name="Gaya E."/>
        </authorList>
    </citation>
    <scope>NUCLEOTIDE SEQUENCE</scope>
    <source>
        <strain evidence="2">LIQ254RAFAR</strain>
    </source>
</reference>
<evidence type="ECO:0000313" key="2">
    <source>
        <dbReference type="EMBL" id="MDI1492450.1"/>
    </source>
</evidence>